<organism evidence="4 5">
    <name type="scientific">Vibrio owensii</name>
    <dbReference type="NCBI Taxonomy" id="696485"/>
    <lineage>
        <taxon>Bacteria</taxon>
        <taxon>Pseudomonadati</taxon>
        <taxon>Pseudomonadota</taxon>
        <taxon>Gammaproteobacteria</taxon>
        <taxon>Vibrionales</taxon>
        <taxon>Vibrionaceae</taxon>
        <taxon>Vibrio</taxon>
    </lineage>
</organism>
<proteinExistence type="predicted"/>
<dbReference type="Gene3D" id="1.10.10.60">
    <property type="entry name" value="Homeodomain-like"/>
    <property type="match status" value="1"/>
</dbReference>
<dbReference type="Gene3D" id="3.40.50.300">
    <property type="entry name" value="P-loop containing nucleotide triphosphate hydrolases"/>
    <property type="match status" value="1"/>
</dbReference>
<dbReference type="PROSITE" id="PS50045">
    <property type="entry name" value="SIGMA54_INTERACT_4"/>
    <property type="match status" value="1"/>
</dbReference>
<protein>
    <submittedName>
        <fullName evidence="4">Sigma-54 factor interaction domain-containing protein</fullName>
    </submittedName>
</protein>
<dbReference type="Pfam" id="PF02954">
    <property type="entry name" value="HTH_8"/>
    <property type="match status" value="1"/>
</dbReference>
<evidence type="ECO:0000313" key="5">
    <source>
        <dbReference type="Proteomes" id="UP001295420"/>
    </source>
</evidence>
<sequence length="561" mass="63341">MTTITYNVSEPRLEGMKSPEMIKDFIKLMSKVNQLELNEHGVFILFSHEFVSLSLRGNKALKQEVEALGLSVGSYWQPDSIGLVEEASIRLKSKQSVLISALPVMSHEGRAFGYIAYLCEEKYGHSTREYVLTILAEYLAQTIGLRQQTTEEKINHLFVEEQQATFLALDNEGFVVHASEPFCHQFNIKATELINSSIYEYFIFPPKVKLQLAQGQPFQVDSVDFDFAGELKQLCVTYSQLDSSFKLLKFSHPIEKATENTQRLLPTLERFETDSVVMSRVLNSAKEAVKGNSPIYIMGEEGTGKRSLALTIHNSCERFKEGPFIAVNLHSAKREDLSALLLGGEDGSGTKSKFELANGGTLYIERIDLLPGVLQAALTHIILTKTLFDLNTNTSVNLNFRLITSSIRPLEDLVHERRFCPSLYFYLTGATLQLPNLQNRSEDIPMLLKRKLVELAGNETAIEDSFLQAMLEYAEKRVWSGNIAEMYKWLEHTFLNRENLVIDANSVESASLGSPIQPLEEIEKREIANALSMLDRKYNTVADRLGISLSTLRRKIAKYEL</sequence>
<dbReference type="Pfam" id="PF00158">
    <property type="entry name" value="Sigma54_activat"/>
    <property type="match status" value="1"/>
</dbReference>
<name>A0AAU9QCV3_9VIBR</name>
<evidence type="ECO:0000259" key="3">
    <source>
        <dbReference type="PROSITE" id="PS50045"/>
    </source>
</evidence>
<keyword evidence="1" id="KW-0547">Nucleotide-binding</keyword>
<dbReference type="InterPro" id="IPR009057">
    <property type="entry name" value="Homeodomain-like_sf"/>
</dbReference>
<dbReference type="PANTHER" id="PTHR32071">
    <property type="entry name" value="TRANSCRIPTIONAL REGULATORY PROTEIN"/>
    <property type="match status" value="1"/>
</dbReference>
<dbReference type="CDD" id="cd00009">
    <property type="entry name" value="AAA"/>
    <property type="match status" value="1"/>
</dbReference>
<dbReference type="InterPro" id="IPR002078">
    <property type="entry name" value="Sigma_54_int"/>
</dbReference>
<dbReference type="PROSITE" id="PS00675">
    <property type="entry name" value="SIGMA54_INTERACT_1"/>
    <property type="match status" value="1"/>
</dbReference>
<accession>A0AAU9QCV3</accession>
<dbReference type="GO" id="GO:0043565">
    <property type="term" value="F:sequence-specific DNA binding"/>
    <property type="evidence" value="ECO:0007669"/>
    <property type="project" value="InterPro"/>
</dbReference>
<dbReference type="SUPFAM" id="SSF46689">
    <property type="entry name" value="Homeodomain-like"/>
    <property type="match status" value="1"/>
</dbReference>
<dbReference type="SUPFAM" id="SSF52540">
    <property type="entry name" value="P-loop containing nucleoside triphosphate hydrolases"/>
    <property type="match status" value="1"/>
</dbReference>
<evidence type="ECO:0000256" key="1">
    <source>
        <dbReference type="ARBA" id="ARBA00022741"/>
    </source>
</evidence>
<comment type="caution">
    <text evidence="4">The sequence shown here is derived from an EMBL/GenBank/DDBJ whole genome shotgun (WGS) entry which is preliminary data.</text>
</comment>
<dbReference type="InterPro" id="IPR025662">
    <property type="entry name" value="Sigma_54_int_dom_ATP-bd_1"/>
</dbReference>
<dbReference type="EMBL" id="CAKMTQ010000074">
    <property type="protein sequence ID" value="CAH1542559.1"/>
    <property type="molecule type" value="Genomic_DNA"/>
</dbReference>
<dbReference type="CDD" id="cd00130">
    <property type="entry name" value="PAS"/>
    <property type="match status" value="1"/>
</dbReference>
<dbReference type="PANTHER" id="PTHR32071:SF57">
    <property type="entry name" value="C4-DICARBOXYLATE TRANSPORT TRANSCRIPTIONAL REGULATORY PROTEIN DCTD"/>
    <property type="match status" value="1"/>
</dbReference>
<dbReference type="Gene3D" id="3.30.450.20">
    <property type="entry name" value="PAS domain"/>
    <property type="match status" value="1"/>
</dbReference>
<dbReference type="InterPro" id="IPR002197">
    <property type="entry name" value="HTH_Fis"/>
</dbReference>
<reference evidence="4" key="1">
    <citation type="submission" date="2022-01" db="EMBL/GenBank/DDBJ databases">
        <authorList>
            <person name="Lagorce A."/>
        </authorList>
    </citation>
    <scope>NUCLEOTIDE SEQUENCE</scope>
    <source>
        <strain evidence="4">Th15_F1_D04</strain>
    </source>
</reference>
<feature type="domain" description="Sigma-54 factor interaction" evidence="3">
    <location>
        <begin position="271"/>
        <end position="495"/>
    </location>
</feature>
<dbReference type="Gene3D" id="1.10.8.60">
    <property type="match status" value="1"/>
</dbReference>
<evidence type="ECO:0000256" key="2">
    <source>
        <dbReference type="ARBA" id="ARBA00022840"/>
    </source>
</evidence>
<dbReference type="RefSeq" id="WP_409932225.1">
    <property type="nucleotide sequence ID" value="NZ_CAKMTQ010000074.1"/>
</dbReference>
<dbReference type="Proteomes" id="UP001295420">
    <property type="component" value="Unassembled WGS sequence"/>
</dbReference>
<dbReference type="AlphaFoldDB" id="A0AAU9QCV3"/>
<keyword evidence="2" id="KW-0067">ATP-binding</keyword>
<evidence type="ECO:0000313" key="4">
    <source>
        <dbReference type="EMBL" id="CAH1542559.1"/>
    </source>
</evidence>
<dbReference type="GO" id="GO:0005524">
    <property type="term" value="F:ATP binding"/>
    <property type="evidence" value="ECO:0007669"/>
    <property type="project" value="UniProtKB-KW"/>
</dbReference>
<gene>
    <name evidence="4" type="ORF">THF1D04_80112</name>
</gene>
<dbReference type="GO" id="GO:0006355">
    <property type="term" value="P:regulation of DNA-templated transcription"/>
    <property type="evidence" value="ECO:0007669"/>
    <property type="project" value="InterPro"/>
</dbReference>
<dbReference type="InterPro" id="IPR000014">
    <property type="entry name" value="PAS"/>
</dbReference>
<dbReference type="InterPro" id="IPR027417">
    <property type="entry name" value="P-loop_NTPase"/>
</dbReference>